<dbReference type="GO" id="GO:0004300">
    <property type="term" value="F:enoyl-CoA hydratase activity"/>
    <property type="evidence" value="ECO:0007669"/>
    <property type="project" value="UniProtKB-EC"/>
</dbReference>
<dbReference type="SUPFAM" id="SSF52096">
    <property type="entry name" value="ClpP/crotonase"/>
    <property type="match status" value="1"/>
</dbReference>
<sequence>MDNAVLLERRDGVAVLTLNDPERRNALTLAGSARLADLVRQCEEDPEVSAIVVTGAPPAFCAGADLTVLGESKAEGLRGIYAGFLAVANSSLPTVAAVGGAAVGAGLNLALAADVRISGPRARYDARFLQLGIHPGGGMTWMLQRVVGPQTATAMTLFKQVPDAEEARRLGLSFATVDGDHDALVAAAVELAAPAARGPRELVKTIKRTLRATSAMTGHAEAVDAELVVQVESMGTPEFAELLATMKARISGSS</sequence>
<gene>
    <name evidence="1" type="ORF">UO65_1173</name>
</gene>
<dbReference type="InterPro" id="IPR001753">
    <property type="entry name" value="Enoyl-CoA_hydra/iso"/>
</dbReference>
<dbReference type="AlphaFoldDB" id="W7J3D3"/>
<dbReference type="EMBL" id="AYXG01000043">
    <property type="protein sequence ID" value="EWC63496.1"/>
    <property type="molecule type" value="Genomic_DNA"/>
</dbReference>
<reference evidence="1 2" key="1">
    <citation type="journal article" date="2014" name="Genome Announc.">
        <title>Draft Genome Sequence of the Antitrypanosomally Active Sponge-Associated Bacterium Actinokineospora sp. Strain EG49.</title>
        <authorList>
            <person name="Harjes J."/>
            <person name="Ryu T."/>
            <person name="Abdelmohsen U.R."/>
            <person name="Moitinho-Silva L."/>
            <person name="Horn H."/>
            <person name="Ravasi T."/>
            <person name="Hentschel U."/>
        </authorList>
    </citation>
    <scope>NUCLEOTIDE SEQUENCE [LARGE SCALE GENOMIC DNA]</scope>
    <source>
        <strain evidence="1 2">EG49</strain>
    </source>
</reference>
<comment type="caution">
    <text evidence="1">The sequence shown here is derived from an EMBL/GenBank/DDBJ whole genome shotgun (WGS) entry which is preliminary data.</text>
</comment>
<accession>W7J3D3</accession>
<dbReference type="GO" id="GO:0006635">
    <property type="term" value="P:fatty acid beta-oxidation"/>
    <property type="evidence" value="ECO:0007669"/>
    <property type="project" value="TreeGrafter"/>
</dbReference>
<organism evidence="1 2">
    <name type="scientific">Actinokineospora spheciospongiae</name>
    <dbReference type="NCBI Taxonomy" id="909613"/>
    <lineage>
        <taxon>Bacteria</taxon>
        <taxon>Bacillati</taxon>
        <taxon>Actinomycetota</taxon>
        <taxon>Actinomycetes</taxon>
        <taxon>Pseudonocardiales</taxon>
        <taxon>Pseudonocardiaceae</taxon>
        <taxon>Actinokineospora</taxon>
    </lineage>
</organism>
<evidence type="ECO:0000313" key="1">
    <source>
        <dbReference type="EMBL" id="EWC63496.1"/>
    </source>
</evidence>
<dbReference type="STRING" id="909613.UO65_1173"/>
<dbReference type="EC" id="4.2.1.17" evidence="1"/>
<dbReference type="RefSeq" id="WP_035279431.1">
    <property type="nucleotide sequence ID" value="NZ_AYXG01000043.1"/>
</dbReference>
<keyword evidence="1" id="KW-0456">Lyase</keyword>
<dbReference type="Gene3D" id="3.90.226.10">
    <property type="entry name" value="2-enoyl-CoA Hydratase, Chain A, domain 1"/>
    <property type="match status" value="1"/>
</dbReference>
<protein>
    <submittedName>
        <fullName evidence="1">Enoyl-CoA hydratase</fullName>
        <ecNumber evidence="1">4.2.1.17</ecNumber>
    </submittedName>
</protein>
<dbReference type="NCBIfam" id="NF004525">
    <property type="entry name" value="PRK05870.1"/>
    <property type="match status" value="1"/>
</dbReference>
<dbReference type="eggNOG" id="COG1024">
    <property type="taxonomic scope" value="Bacteria"/>
</dbReference>
<dbReference type="Proteomes" id="UP000019277">
    <property type="component" value="Unassembled WGS sequence"/>
</dbReference>
<dbReference type="CDD" id="cd06558">
    <property type="entry name" value="crotonase-like"/>
    <property type="match status" value="1"/>
</dbReference>
<dbReference type="PANTHER" id="PTHR11941">
    <property type="entry name" value="ENOYL-COA HYDRATASE-RELATED"/>
    <property type="match status" value="1"/>
</dbReference>
<dbReference type="PATRIC" id="fig|909613.9.peg.1190"/>
<name>W7J3D3_9PSEU</name>
<dbReference type="InterPro" id="IPR029045">
    <property type="entry name" value="ClpP/crotonase-like_dom_sf"/>
</dbReference>
<dbReference type="Pfam" id="PF00378">
    <property type="entry name" value="ECH_1"/>
    <property type="match status" value="1"/>
</dbReference>
<keyword evidence="2" id="KW-1185">Reference proteome</keyword>
<dbReference type="OrthoDB" id="8452484at2"/>
<proteinExistence type="predicted"/>
<dbReference type="PANTHER" id="PTHR11941:SF54">
    <property type="entry name" value="ENOYL-COA HYDRATASE, MITOCHONDRIAL"/>
    <property type="match status" value="1"/>
</dbReference>
<evidence type="ECO:0000313" key="2">
    <source>
        <dbReference type="Proteomes" id="UP000019277"/>
    </source>
</evidence>